<dbReference type="EMBL" id="CAQL01000339">
    <property type="protein sequence ID" value="CCQ55269.1"/>
    <property type="molecule type" value="Genomic_DNA"/>
</dbReference>
<reference evidence="2 3" key="2">
    <citation type="submission" date="2013-09" db="EMBL/GenBank/DDBJ databases">
        <title>Whole genome comparison of six Crocosphaera watsonii strains with differing phenotypes.</title>
        <authorList>
            <person name="Bench S.R."/>
            <person name="Heller P."/>
            <person name="Frank I."/>
            <person name="Arciniega M."/>
            <person name="Shilova I.N."/>
            <person name="Zehr J.P."/>
        </authorList>
    </citation>
    <scope>NUCLEOTIDE SEQUENCE [LARGE SCALE GENOMIC DNA]</scope>
    <source>
        <strain evidence="2 3">WH 0005</strain>
    </source>
</reference>
<protein>
    <submittedName>
        <fullName evidence="2">Uncharacterized protein</fullName>
    </submittedName>
</protein>
<evidence type="ECO:0000256" key="1">
    <source>
        <dbReference type="SAM" id="MobiDB-lite"/>
    </source>
</evidence>
<feature type="region of interest" description="Disordered" evidence="1">
    <location>
        <begin position="99"/>
        <end position="134"/>
    </location>
</feature>
<dbReference type="AlphaFoldDB" id="T2IQM4"/>
<comment type="caution">
    <text evidence="2">The sequence shown here is derived from an EMBL/GenBank/DDBJ whole genome shotgun (WGS) entry which is preliminary data.</text>
</comment>
<proteinExistence type="predicted"/>
<feature type="compositionally biased region" description="Low complexity" evidence="1">
    <location>
        <begin position="100"/>
        <end position="134"/>
    </location>
</feature>
<accession>T2IQM4</accession>
<evidence type="ECO:0000313" key="3">
    <source>
        <dbReference type="Proteomes" id="UP000017981"/>
    </source>
</evidence>
<dbReference type="RefSeq" id="WP_021832718.1">
    <property type="nucleotide sequence ID" value="NZ_CAQL01000339.1"/>
</dbReference>
<name>T2IQM4_CROWT</name>
<dbReference type="Proteomes" id="UP000017981">
    <property type="component" value="Unassembled WGS sequence"/>
</dbReference>
<gene>
    <name evidence="2" type="ORF">CWATWH0005_1733</name>
</gene>
<organism evidence="2 3">
    <name type="scientific">Crocosphaera watsonii WH 0005</name>
    <dbReference type="NCBI Taxonomy" id="423472"/>
    <lineage>
        <taxon>Bacteria</taxon>
        <taxon>Bacillati</taxon>
        <taxon>Cyanobacteriota</taxon>
        <taxon>Cyanophyceae</taxon>
        <taxon>Oscillatoriophycideae</taxon>
        <taxon>Chroococcales</taxon>
        <taxon>Aphanothecaceae</taxon>
        <taxon>Crocosphaera</taxon>
    </lineage>
</organism>
<evidence type="ECO:0000313" key="2">
    <source>
        <dbReference type="EMBL" id="CCQ55269.1"/>
    </source>
</evidence>
<reference evidence="2 3" key="1">
    <citation type="submission" date="2013-01" db="EMBL/GenBank/DDBJ databases">
        <authorList>
            <person name="Bench S."/>
        </authorList>
    </citation>
    <scope>NUCLEOTIDE SEQUENCE [LARGE SCALE GENOMIC DNA]</scope>
    <source>
        <strain evidence="2 3">WH 0005</strain>
    </source>
</reference>
<sequence>MLLIPRQAPTSIKDFLNYSQLQYGVKEGEFSLGQALTGYWLIEDELNDLSSASEQISYYSALKTSMDLISTLEVNNPPDFSATQQSSFSGISQAKHNPQKQKFSLSKSSQNSFSSEDNNDTQSLLSSSLDNDLSTPVNDSSLVEVSTISSSNLSQDAFRMNEFNYLQYQALLHHLFSQLAQQKKLFYYDGKAILTINSETLVAQLNENHQWEYVSGTLSQTSLNELQYELNSSPSIPHSSPSQSSDLTW</sequence>